<dbReference type="SUPFAM" id="SSF158472">
    <property type="entry name" value="HAMP domain-like"/>
    <property type="match status" value="1"/>
</dbReference>
<name>F8F574_PAEMK</name>
<evidence type="ECO:0000313" key="10">
    <source>
        <dbReference type="EMBL" id="AEI40804.1"/>
    </source>
</evidence>
<comment type="subcellular location">
    <subcellularLocation>
        <location evidence="1">Cell membrane</location>
        <topology evidence="1">Multi-pass membrane protein</topology>
    </subcellularLocation>
</comment>
<dbReference type="SUPFAM" id="SSF55874">
    <property type="entry name" value="ATPase domain of HSP90 chaperone/DNA topoisomerase II/histidine kinase"/>
    <property type="match status" value="1"/>
</dbReference>
<dbReference type="CDD" id="cd06225">
    <property type="entry name" value="HAMP"/>
    <property type="match status" value="1"/>
</dbReference>
<dbReference type="InterPro" id="IPR036890">
    <property type="entry name" value="HATPase_C_sf"/>
</dbReference>
<dbReference type="KEGG" id="pms:KNP414_02243"/>
<dbReference type="InterPro" id="IPR010559">
    <property type="entry name" value="Sig_transdc_His_kin_internal"/>
</dbReference>
<evidence type="ECO:0000256" key="1">
    <source>
        <dbReference type="ARBA" id="ARBA00004651"/>
    </source>
</evidence>
<evidence type="ECO:0000256" key="8">
    <source>
        <dbReference type="SAM" id="Phobius"/>
    </source>
</evidence>
<keyword evidence="6 8" id="KW-0472">Membrane</keyword>
<feature type="compositionally biased region" description="Basic and acidic residues" evidence="7">
    <location>
        <begin position="590"/>
        <end position="611"/>
    </location>
</feature>
<evidence type="ECO:0000256" key="2">
    <source>
        <dbReference type="ARBA" id="ARBA00022475"/>
    </source>
</evidence>
<keyword evidence="3" id="KW-0597">Phosphoprotein</keyword>
<reference evidence="10 11" key="2">
    <citation type="journal article" date="2013" name="Genome Announc.">
        <title>Genome Sequence of Growth-Improving Paenibacillus mucilaginosus Strain KNP414.</title>
        <authorList>
            <person name="Lu J.J."/>
            <person name="Wang J.F."/>
            <person name="Hu X.F."/>
        </authorList>
    </citation>
    <scope>NUCLEOTIDE SEQUENCE [LARGE SCALE GENOMIC DNA]</scope>
    <source>
        <strain evidence="10 11">KNP414</strain>
    </source>
</reference>
<protein>
    <submittedName>
        <fullName evidence="10">Putative sensor with HAMP domain</fullName>
    </submittedName>
</protein>
<dbReference type="Pfam" id="PF02518">
    <property type="entry name" value="HATPase_c"/>
    <property type="match status" value="1"/>
</dbReference>
<dbReference type="PATRIC" id="fig|1036673.3.peg.2014"/>
<dbReference type="Gene3D" id="3.30.565.10">
    <property type="entry name" value="Histidine kinase-like ATPase, C-terminal domain"/>
    <property type="match status" value="1"/>
</dbReference>
<dbReference type="Gene3D" id="1.10.8.500">
    <property type="entry name" value="HAMP domain in histidine kinase"/>
    <property type="match status" value="1"/>
</dbReference>
<dbReference type="PANTHER" id="PTHR34220">
    <property type="entry name" value="SENSOR HISTIDINE KINASE YPDA"/>
    <property type="match status" value="1"/>
</dbReference>
<organism evidence="10 11">
    <name type="scientific">Paenibacillus mucilaginosus (strain KNP414)</name>
    <dbReference type="NCBI Taxonomy" id="1036673"/>
    <lineage>
        <taxon>Bacteria</taxon>
        <taxon>Bacillati</taxon>
        <taxon>Bacillota</taxon>
        <taxon>Bacilli</taxon>
        <taxon>Bacillales</taxon>
        <taxon>Paenibacillaceae</taxon>
        <taxon>Paenibacillus</taxon>
    </lineage>
</organism>
<feature type="transmembrane region" description="Helical" evidence="8">
    <location>
        <begin position="20"/>
        <end position="42"/>
    </location>
</feature>
<dbReference type="InterPro" id="IPR050640">
    <property type="entry name" value="Bact_2-comp_sensor_kinase"/>
</dbReference>
<dbReference type="EMBL" id="CP002869">
    <property type="protein sequence ID" value="AEI40804.1"/>
    <property type="molecule type" value="Genomic_DNA"/>
</dbReference>
<dbReference type="InterPro" id="IPR003594">
    <property type="entry name" value="HATPase_dom"/>
</dbReference>
<evidence type="ECO:0000256" key="5">
    <source>
        <dbReference type="ARBA" id="ARBA00022777"/>
    </source>
</evidence>
<evidence type="ECO:0000256" key="6">
    <source>
        <dbReference type="ARBA" id="ARBA00023136"/>
    </source>
</evidence>
<dbReference type="Gene3D" id="3.30.450.20">
    <property type="entry name" value="PAS domain"/>
    <property type="match status" value="1"/>
</dbReference>
<keyword evidence="2" id="KW-1003">Cell membrane</keyword>
<keyword evidence="8" id="KW-0812">Transmembrane</keyword>
<keyword evidence="4" id="KW-0808">Transferase</keyword>
<evidence type="ECO:0000256" key="7">
    <source>
        <dbReference type="SAM" id="MobiDB-lite"/>
    </source>
</evidence>
<feature type="transmembrane region" description="Helical" evidence="8">
    <location>
        <begin position="300"/>
        <end position="320"/>
    </location>
</feature>
<dbReference type="Proteomes" id="UP000006620">
    <property type="component" value="Chromosome"/>
</dbReference>
<gene>
    <name evidence="10" type="ordered locus">KNP414_02243</name>
</gene>
<evidence type="ECO:0000256" key="4">
    <source>
        <dbReference type="ARBA" id="ARBA00022679"/>
    </source>
</evidence>
<dbReference type="SMART" id="SM00304">
    <property type="entry name" value="HAMP"/>
    <property type="match status" value="1"/>
</dbReference>
<dbReference type="Pfam" id="PF00672">
    <property type="entry name" value="HAMP"/>
    <property type="match status" value="1"/>
</dbReference>
<evidence type="ECO:0000313" key="11">
    <source>
        <dbReference type="Proteomes" id="UP000006620"/>
    </source>
</evidence>
<dbReference type="PANTHER" id="PTHR34220:SF7">
    <property type="entry name" value="SENSOR HISTIDINE KINASE YPDA"/>
    <property type="match status" value="1"/>
</dbReference>
<dbReference type="HOGENOM" id="CLU_020473_6_1_9"/>
<sequence>MRRMDLRDTLHRQPLLHKFILVSLVLISLPLLVASTVSYLGYSASIQRNVGKYQGDAVRELTANIDTYMKELGLLSTLPYQQPEVMRFLASARQEGRPPSFDERAALEELVKLVFTNGRVDVVGLYLYGERGAAYVLRPDSAAHFSAPGWREESWVEAASRTGRGVYIGLHEVRSTSGAPFEVFSLARKLRSLETGEDLGYIVLDVDIRSVRSKLDQMSTSPYEEVALVDNQGSTVYTKGTGLSGEPLAGYRGAGTLNVTREGREELLTYRTSEVTGWTTVKTVPMAVLLQETESVRRSIVGIGLLCLLLGVVLSVWLSLRITRPLSRLRSVMKRVERGELGVSVPIESRDEVGQLSQTFNLMVSRLSDLGYRLYESEIREKDSQIAALQSQINPHFLYNTLGSISMYAELGGSREVVRMTNNLSRLLRYSIGSNRHEVPLLQELEHVRGYMAIQGIRYEERLSFITEIGEELLGFAVIRLILQPVVENCIIHGFEKGWGSGTIRLSAVRENGCMRITVADDGPGMEPIRLQELRRKILEAPLPDGPGGHGLVNVHRRIALRYGNRYGLTVDSGPGKGTSVSLLLPLVSMREDGHPSREREERYADHTDRG</sequence>
<accession>F8F574</accession>
<dbReference type="RefSeq" id="WP_013915965.1">
    <property type="nucleotide sequence ID" value="NC_015690.1"/>
</dbReference>
<dbReference type="GO" id="GO:0000155">
    <property type="term" value="F:phosphorelay sensor kinase activity"/>
    <property type="evidence" value="ECO:0007669"/>
    <property type="project" value="InterPro"/>
</dbReference>
<feature type="region of interest" description="Disordered" evidence="7">
    <location>
        <begin position="589"/>
        <end position="611"/>
    </location>
</feature>
<evidence type="ECO:0000256" key="3">
    <source>
        <dbReference type="ARBA" id="ARBA00022553"/>
    </source>
</evidence>
<keyword evidence="8" id="KW-1133">Transmembrane helix</keyword>
<dbReference type="PROSITE" id="PS50885">
    <property type="entry name" value="HAMP"/>
    <property type="match status" value="1"/>
</dbReference>
<dbReference type="GO" id="GO:0005886">
    <property type="term" value="C:plasma membrane"/>
    <property type="evidence" value="ECO:0007669"/>
    <property type="project" value="UniProtKB-SubCell"/>
</dbReference>
<dbReference type="AlphaFoldDB" id="F8F574"/>
<reference evidence="11" key="1">
    <citation type="submission" date="2011-06" db="EMBL/GenBank/DDBJ databases">
        <title>Complete genome sequence of Paenibacillus mucilaginosus KNP414.</title>
        <authorList>
            <person name="Wang J."/>
            <person name="Hu S."/>
            <person name="Hu X."/>
            <person name="Zhang B."/>
            <person name="Dong D."/>
            <person name="Zhang S."/>
            <person name="Zhao K."/>
            <person name="Wu D."/>
        </authorList>
    </citation>
    <scope>NUCLEOTIDE SEQUENCE [LARGE SCALE GENOMIC DNA]</scope>
    <source>
        <strain evidence="11">KNP414</strain>
    </source>
</reference>
<evidence type="ECO:0000259" key="9">
    <source>
        <dbReference type="PROSITE" id="PS50885"/>
    </source>
</evidence>
<keyword evidence="5" id="KW-0418">Kinase</keyword>
<dbReference type="Pfam" id="PF06580">
    <property type="entry name" value="His_kinase"/>
    <property type="match status" value="1"/>
</dbReference>
<dbReference type="InterPro" id="IPR003660">
    <property type="entry name" value="HAMP_dom"/>
</dbReference>
<proteinExistence type="predicted"/>
<feature type="domain" description="HAMP" evidence="9">
    <location>
        <begin position="320"/>
        <end position="372"/>
    </location>
</feature>